<dbReference type="Gene3D" id="3.90.1720.10">
    <property type="entry name" value="endopeptidase domain like (from Nostoc punctiforme)"/>
    <property type="match status" value="1"/>
</dbReference>
<evidence type="ECO:0000313" key="6">
    <source>
        <dbReference type="EMBL" id="KWZ77560.1"/>
    </source>
</evidence>
<dbReference type="InterPro" id="IPR003646">
    <property type="entry name" value="SH3-like_bac-type"/>
</dbReference>
<keyword evidence="3" id="KW-0378">Hydrolase</keyword>
<keyword evidence="7" id="KW-1185">Reference proteome</keyword>
<dbReference type="AlphaFoldDB" id="A0A133KDH3"/>
<dbReference type="SUPFAM" id="SSF54001">
    <property type="entry name" value="Cysteine proteinases"/>
    <property type="match status" value="1"/>
</dbReference>
<organism evidence="6 7">
    <name type="scientific">Anaerococcus tetradius</name>
    <dbReference type="NCBI Taxonomy" id="33036"/>
    <lineage>
        <taxon>Bacteria</taxon>
        <taxon>Bacillati</taxon>
        <taxon>Bacillota</taxon>
        <taxon>Tissierellia</taxon>
        <taxon>Tissierellales</taxon>
        <taxon>Peptoniphilaceae</taxon>
        <taxon>Anaerococcus</taxon>
    </lineage>
</organism>
<dbReference type="STRING" id="33036.HMPREF3200_01381"/>
<dbReference type="Gene3D" id="2.30.30.40">
    <property type="entry name" value="SH3 Domains"/>
    <property type="match status" value="1"/>
</dbReference>
<reference evidence="7" key="1">
    <citation type="submission" date="2016-01" db="EMBL/GenBank/DDBJ databases">
        <authorList>
            <person name="Mitreva M."/>
            <person name="Pepin K.H."/>
            <person name="Mihindukulasuriya K.A."/>
            <person name="Fulton R."/>
            <person name="Fronick C."/>
            <person name="O'Laughlin M."/>
            <person name="Miner T."/>
            <person name="Herter B."/>
            <person name="Rosa B.A."/>
            <person name="Cordes M."/>
            <person name="Tomlinson C."/>
            <person name="Wollam A."/>
            <person name="Palsikar V.B."/>
            <person name="Mardis E.R."/>
            <person name="Wilson R.K."/>
        </authorList>
    </citation>
    <scope>NUCLEOTIDE SEQUENCE [LARGE SCALE GENOMIC DNA]</scope>
    <source>
        <strain evidence="7">MJR8151</strain>
    </source>
</reference>
<dbReference type="PROSITE" id="PS51935">
    <property type="entry name" value="NLPC_P60"/>
    <property type="match status" value="1"/>
</dbReference>
<evidence type="ECO:0000256" key="1">
    <source>
        <dbReference type="ARBA" id="ARBA00007074"/>
    </source>
</evidence>
<dbReference type="RefSeq" id="WP_060929612.1">
    <property type="nucleotide sequence ID" value="NZ_KQ955281.1"/>
</dbReference>
<evidence type="ECO:0000256" key="2">
    <source>
        <dbReference type="ARBA" id="ARBA00022670"/>
    </source>
</evidence>
<dbReference type="SMART" id="SM00287">
    <property type="entry name" value="SH3b"/>
    <property type="match status" value="1"/>
</dbReference>
<evidence type="ECO:0000313" key="7">
    <source>
        <dbReference type="Proteomes" id="UP000070383"/>
    </source>
</evidence>
<dbReference type="Proteomes" id="UP000070383">
    <property type="component" value="Unassembled WGS sequence"/>
</dbReference>
<dbReference type="GO" id="GO:0006508">
    <property type="term" value="P:proteolysis"/>
    <property type="evidence" value="ECO:0007669"/>
    <property type="project" value="UniProtKB-KW"/>
</dbReference>
<keyword evidence="2" id="KW-0645">Protease</keyword>
<proteinExistence type="inferred from homology"/>
<dbReference type="Pfam" id="PF08460">
    <property type="entry name" value="SH3_5"/>
    <property type="match status" value="1"/>
</dbReference>
<name>A0A133KDH3_9FIRM</name>
<feature type="domain" description="NlpC/P60" evidence="5">
    <location>
        <begin position="8"/>
        <end position="152"/>
    </location>
</feature>
<evidence type="ECO:0000256" key="4">
    <source>
        <dbReference type="ARBA" id="ARBA00022807"/>
    </source>
</evidence>
<protein>
    <submittedName>
        <fullName evidence="6">SH3 domain protein</fullName>
    </submittedName>
</protein>
<dbReference type="GO" id="GO:0008234">
    <property type="term" value="F:cysteine-type peptidase activity"/>
    <property type="evidence" value="ECO:0007669"/>
    <property type="project" value="UniProtKB-KW"/>
</dbReference>
<gene>
    <name evidence="6" type="ORF">HMPREF3200_01381</name>
</gene>
<sequence length="249" mass="27738">MGKVETYTQSAINIANDNRHGYSQYSRWGNPNTWSDFDCSSLVISVCEWAGIPVKTKGATYTGNMYGVFTKCGFKDVTSTINLSNGKGLQRGDILLNSYHHTEIYIGNGKTVGAKIDEYGDIVGANTGDQTGREICTGWYYNYPWTCVLRFVGDDKQVSQKTSLKSKPSGLIKTESWYGVTEAVCNVRSAPSTKSSVVAQYGKGEKIYYDSVYEGDGYRWISYVSYSGVRRYVAYRQLSGDTTPWIRIA</sequence>
<keyword evidence="4" id="KW-0788">Thiol protease</keyword>
<dbReference type="InterPro" id="IPR038765">
    <property type="entry name" value="Papain-like_cys_pep_sf"/>
</dbReference>
<comment type="similarity">
    <text evidence="1">Belongs to the peptidase C40 family.</text>
</comment>
<dbReference type="OrthoDB" id="2165138at2"/>
<evidence type="ECO:0000256" key="3">
    <source>
        <dbReference type="ARBA" id="ARBA00022801"/>
    </source>
</evidence>
<evidence type="ECO:0000259" key="5">
    <source>
        <dbReference type="PROSITE" id="PS51935"/>
    </source>
</evidence>
<dbReference type="EMBL" id="LRPM01000048">
    <property type="protein sequence ID" value="KWZ77560.1"/>
    <property type="molecule type" value="Genomic_DNA"/>
</dbReference>
<dbReference type="InterPro" id="IPR057370">
    <property type="entry name" value="ELLD"/>
</dbReference>
<accession>A0A133KDH3</accession>
<dbReference type="PATRIC" id="fig|33036.3.peg.1368"/>
<dbReference type="Pfam" id="PF25309">
    <property type="entry name" value="ELLD"/>
    <property type="match status" value="2"/>
</dbReference>
<dbReference type="InterPro" id="IPR000064">
    <property type="entry name" value="NLP_P60_dom"/>
</dbReference>
<comment type="caution">
    <text evidence="6">The sequence shown here is derived from an EMBL/GenBank/DDBJ whole genome shotgun (WGS) entry which is preliminary data.</text>
</comment>